<dbReference type="AlphaFoldDB" id="A0A846MUR1"/>
<evidence type="ECO:0000313" key="3">
    <source>
        <dbReference type="Proteomes" id="UP000570514"/>
    </source>
</evidence>
<organism evidence="2 3">
    <name type="scientific">Rhizomicrobium palustre</name>
    <dbReference type="NCBI Taxonomy" id="189966"/>
    <lineage>
        <taxon>Bacteria</taxon>
        <taxon>Pseudomonadati</taxon>
        <taxon>Pseudomonadota</taxon>
        <taxon>Alphaproteobacteria</taxon>
        <taxon>Micropepsales</taxon>
        <taxon>Micropepsaceae</taxon>
        <taxon>Rhizomicrobium</taxon>
    </lineage>
</organism>
<evidence type="ECO:0000256" key="1">
    <source>
        <dbReference type="SAM" id="MobiDB-lite"/>
    </source>
</evidence>
<comment type="caution">
    <text evidence="2">The sequence shown here is derived from an EMBL/GenBank/DDBJ whole genome shotgun (WGS) entry which is preliminary data.</text>
</comment>
<protein>
    <submittedName>
        <fullName evidence="2">Uncharacterized protein</fullName>
    </submittedName>
</protein>
<name>A0A846MUR1_9PROT</name>
<feature type="compositionally biased region" description="Basic and acidic residues" evidence="1">
    <location>
        <begin position="72"/>
        <end position="101"/>
    </location>
</feature>
<keyword evidence="3" id="KW-1185">Reference proteome</keyword>
<dbReference type="RefSeq" id="WP_167080067.1">
    <property type="nucleotide sequence ID" value="NZ_BAAADC010000001.1"/>
</dbReference>
<proteinExistence type="predicted"/>
<feature type="region of interest" description="Disordered" evidence="1">
    <location>
        <begin position="72"/>
        <end position="107"/>
    </location>
</feature>
<dbReference type="EMBL" id="JAASRM010000001">
    <property type="protein sequence ID" value="NIK86931.1"/>
    <property type="molecule type" value="Genomic_DNA"/>
</dbReference>
<dbReference type="Proteomes" id="UP000570514">
    <property type="component" value="Unassembled WGS sequence"/>
</dbReference>
<sequence length="107" mass="11841">MKIKTGDALDEQVFADGIAAISVIQGTVRIDFIAYSPTKSDASGQPLPEFRQRIIMSAEAFLATAEKFQEAAQRLKDKRPPAEAPAERPAAKLETDIEPRRFRPPFP</sequence>
<evidence type="ECO:0000313" key="2">
    <source>
        <dbReference type="EMBL" id="NIK86931.1"/>
    </source>
</evidence>
<reference evidence="2 3" key="1">
    <citation type="submission" date="2020-03" db="EMBL/GenBank/DDBJ databases">
        <title>Genomic Encyclopedia of Type Strains, Phase IV (KMG-IV): sequencing the most valuable type-strain genomes for metagenomic binning, comparative biology and taxonomic classification.</title>
        <authorList>
            <person name="Goeker M."/>
        </authorList>
    </citation>
    <scope>NUCLEOTIDE SEQUENCE [LARGE SCALE GENOMIC DNA]</scope>
    <source>
        <strain evidence="2 3">DSM 19867</strain>
    </source>
</reference>
<accession>A0A846MUR1</accession>
<gene>
    <name evidence="2" type="ORF">FHS83_000249</name>
</gene>